<dbReference type="PROSITE" id="PS51186">
    <property type="entry name" value="GNAT"/>
    <property type="match status" value="1"/>
</dbReference>
<dbReference type="PANTHER" id="PTHR43792">
    <property type="entry name" value="GNAT FAMILY, PUTATIVE (AFU_ORTHOLOGUE AFUA_3G00765)-RELATED-RELATED"/>
    <property type="match status" value="1"/>
</dbReference>
<name>A0A1I0X372_9RHOB</name>
<feature type="domain" description="N-acetyltransferase" evidence="1">
    <location>
        <begin position="43"/>
        <end position="192"/>
    </location>
</feature>
<evidence type="ECO:0000313" key="3">
    <source>
        <dbReference type="Proteomes" id="UP000198796"/>
    </source>
</evidence>
<dbReference type="Proteomes" id="UP000198796">
    <property type="component" value="Unassembled WGS sequence"/>
</dbReference>
<keyword evidence="3" id="KW-1185">Reference proteome</keyword>
<dbReference type="GO" id="GO:0016747">
    <property type="term" value="F:acyltransferase activity, transferring groups other than amino-acyl groups"/>
    <property type="evidence" value="ECO:0007669"/>
    <property type="project" value="InterPro"/>
</dbReference>
<dbReference type="STRING" id="871651.SAMN05421688_1819"/>
<dbReference type="Pfam" id="PF13302">
    <property type="entry name" value="Acetyltransf_3"/>
    <property type="match status" value="1"/>
</dbReference>
<dbReference type="InterPro" id="IPR051531">
    <property type="entry name" value="N-acetyltransferase"/>
</dbReference>
<protein>
    <submittedName>
        <fullName evidence="2">Protein N-acetyltransferase, RimJ/RimL family</fullName>
    </submittedName>
</protein>
<keyword evidence="2" id="KW-0808">Transferase</keyword>
<sequence length="192" mass="21312">MRATGFMLFGGKRMSLDEVSRQAVIETERFDLRPLRRSDEGRITLYASDERVARMTSSIPHPFPPGAAEAFITRSLDPERAEEVWAIDGTRVGESELMGVISLKLMDRAQCEIGYWVAPAYWNTGLASEAVQALLAANPMRCQTIFASVFQDNAASARVLTNAGFSYIGDAETYCVARDTTVPTWTYSRRLG</sequence>
<organism evidence="2 3">
    <name type="scientific">Poseidonocella pacifica</name>
    <dbReference type="NCBI Taxonomy" id="871651"/>
    <lineage>
        <taxon>Bacteria</taxon>
        <taxon>Pseudomonadati</taxon>
        <taxon>Pseudomonadota</taxon>
        <taxon>Alphaproteobacteria</taxon>
        <taxon>Rhodobacterales</taxon>
        <taxon>Roseobacteraceae</taxon>
        <taxon>Poseidonocella</taxon>
    </lineage>
</organism>
<reference evidence="2 3" key="1">
    <citation type="submission" date="2016-10" db="EMBL/GenBank/DDBJ databases">
        <authorList>
            <person name="de Groot N.N."/>
        </authorList>
    </citation>
    <scope>NUCLEOTIDE SEQUENCE [LARGE SCALE GENOMIC DNA]</scope>
    <source>
        <strain evidence="2 3">DSM 29316</strain>
    </source>
</reference>
<proteinExistence type="predicted"/>
<dbReference type="InterPro" id="IPR016181">
    <property type="entry name" value="Acyl_CoA_acyltransferase"/>
</dbReference>
<dbReference type="EMBL" id="FOJU01000003">
    <property type="protein sequence ID" value="SFA95371.1"/>
    <property type="molecule type" value="Genomic_DNA"/>
</dbReference>
<evidence type="ECO:0000259" key="1">
    <source>
        <dbReference type="PROSITE" id="PS51186"/>
    </source>
</evidence>
<gene>
    <name evidence="2" type="ORF">SAMN05421688_1819</name>
</gene>
<dbReference type="AlphaFoldDB" id="A0A1I0X372"/>
<dbReference type="Gene3D" id="3.40.630.30">
    <property type="match status" value="1"/>
</dbReference>
<evidence type="ECO:0000313" key="2">
    <source>
        <dbReference type="EMBL" id="SFA95371.1"/>
    </source>
</evidence>
<dbReference type="InterPro" id="IPR000182">
    <property type="entry name" value="GNAT_dom"/>
</dbReference>
<accession>A0A1I0X372</accession>
<dbReference type="SUPFAM" id="SSF55729">
    <property type="entry name" value="Acyl-CoA N-acyltransferases (Nat)"/>
    <property type="match status" value="1"/>
</dbReference>